<evidence type="ECO:0000256" key="2">
    <source>
        <dbReference type="SAM" id="Phobius"/>
    </source>
</evidence>
<dbReference type="RefSeq" id="WP_379523061.1">
    <property type="nucleotide sequence ID" value="NZ_JBHSPA010000095.1"/>
</dbReference>
<comment type="caution">
    <text evidence="3">The sequence shown here is derived from an EMBL/GenBank/DDBJ whole genome shotgun (WGS) entry which is preliminary data.</text>
</comment>
<dbReference type="EMBL" id="JBHSPA010000095">
    <property type="protein sequence ID" value="MFC5833638.1"/>
    <property type="molecule type" value="Genomic_DNA"/>
</dbReference>
<protein>
    <submittedName>
        <fullName evidence="3">DUF2637 domain-containing protein</fullName>
    </submittedName>
</protein>
<feature type="transmembrane region" description="Helical" evidence="2">
    <location>
        <begin position="85"/>
        <end position="105"/>
    </location>
</feature>
<keyword evidence="4" id="KW-1185">Reference proteome</keyword>
<organism evidence="3 4">
    <name type="scientific">Nonomuraea insulae</name>
    <dbReference type="NCBI Taxonomy" id="1616787"/>
    <lineage>
        <taxon>Bacteria</taxon>
        <taxon>Bacillati</taxon>
        <taxon>Actinomycetota</taxon>
        <taxon>Actinomycetes</taxon>
        <taxon>Streptosporangiales</taxon>
        <taxon>Streptosporangiaceae</taxon>
        <taxon>Nonomuraea</taxon>
    </lineage>
</organism>
<feature type="transmembrane region" description="Helical" evidence="2">
    <location>
        <begin position="26"/>
        <end position="49"/>
    </location>
</feature>
<feature type="compositionally biased region" description="Basic and acidic residues" evidence="1">
    <location>
        <begin position="131"/>
        <end position="140"/>
    </location>
</feature>
<accession>A0ABW1D6X4</accession>
<dbReference type="InterPro" id="IPR021235">
    <property type="entry name" value="DUF2637"/>
</dbReference>
<feature type="region of interest" description="Disordered" evidence="1">
    <location>
        <begin position="113"/>
        <end position="140"/>
    </location>
</feature>
<reference evidence="4" key="1">
    <citation type="journal article" date="2019" name="Int. J. Syst. Evol. Microbiol.">
        <title>The Global Catalogue of Microorganisms (GCM) 10K type strain sequencing project: providing services to taxonomists for standard genome sequencing and annotation.</title>
        <authorList>
            <consortium name="The Broad Institute Genomics Platform"/>
            <consortium name="The Broad Institute Genome Sequencing Center for Infectious Disease"/>
            <person name="Wu L."/>
            <person name="Ma J."/>
        </authorList>
    </citation>
    <scope>NUCLEOTIDE SEQUENCE [LARGE SCALE GENOMIC DNA]</scope>
    <source>
        <strain evidence="4">CCUG 53903</strain>
    </source>
</reference>
<keyword evidence="2" id="KW-0812">Transmembrane</keyword>
<gene>
    <name evidence="3" type="ORF">ACFPZ3_58185</name>
</gene>
<evidence type="ECO:0000313" key="3">
    <source>
        <dbReference type="EMBL" id="MFC5833638.1"/>
    </source>
</evidence>
<name>A0ABW1D6X4_9ACTN</name>
<sequence length="203" mass="21821">MVLVAGIAAVVSYQHMHELAVQNGESWLGATLIPLAVDGMIVASSMSVLHASRCGRRGGALPWILLVVGSLASLAANVAVADPTVIARVIAAWPSFALIGAYEMLMGQIRQSRAPQTMDDAEPDGSSKASLVREEGPGDRAREHVQELHRLAWRWAQDNCRPDGRLPSGKAIAAQFSRSDRWGRWIKRAGCAGRLEPSTCDES</sequence>
<dbReference type="Pfam" id="PF10935">
    <property type="entry name" value="DUF2637"/>
    <property type="match status" value="1"/>
</dbReference>
<feature type="transmembrane region" description="Helical" evidence="2">
    <location>
        <begin position="61"/>
        <end position="79"/>
    </location>
</feature>
<dbReference type="Proteomes" id="UP001596058">
    <property type="component" value="Unassembled WGS sequence"/>
</dbReference>
<proteinExistence type="predicted"/>
<evidence type="ECO:0000256" key="1">
    <source>
        <dbReference type="SAM" id="MobiDB-lite"/>
    </source>
</evidence>
<evidence type="ECO:0000313" key="4">
    <source>
        <dbReference type="Proteomes" id="UP001596058"/>
    </source>
</evidence>
<keyword evidence="2" id="KW-0472">Membrane</keyword>
<keyword evidence="2" id="KW-1133">Transmembrane helix</keyword>